<keyword evidence="3" id="KW-1185">Reference proteome</keyword>
<dbReference type="CDD" id="cd24082">
    <property type="entry name" value="ASKHA_NBD_GspK-like"/>
    <property type="match status" value="1"/>
</dbReference>
<sequence>MDFMLAFDGGGTNCRAALAGPDGTILGRATTGPANISTDPAGAAQNIVEAARGALADAGRADLRMENIPAFLGLAGANVSSHTEDLAAHLPFRQTRFSDDAVIALQGALGDADGVIAVLGTGSVYLGRNGDVFSRAGGWGFVVGDLGSGARLGRALLQDTLLAYDRIMPRSPLTRHVMSQFDDEPARLVAFAIDEKPVGFARFAPLVFEYAERGDMVGTALVRGAVAHVDAALAAVTWPGCETLCLLGGLAPLYAQRIDAQFRGILKTPRGDALSGAIELGLRVFSSSLKKE</sequence>
<dbReference type="OrthoDB" id="63487at2"/>
<protein>
    <submittedName>
        <fullName evidence="2">N-acetylglucosamine kinase</fullName>
    </submittedName>
</protein>
<name>A0A4R0PEX2_9HYPH</name>
<keyword evidence="2" id="KW-0808">Transferase</keyword>
<feature type="domain" description="ATPase BadF/BadG/BcrA/BcrD type" evidence="1">
    <location>
        <begin position="8"/>
        <end position="253"/>
    </location>
</feature>
<dbReference type="GO" id="GO:0016301">
    <property type="term" value="F:kinase activity"/>
    <property type="evidence" value="ECO:0007669"/>
    <property type="project" value="UniProtKB-KW"/>
</dbReference>
<dbReference type="InterPro" id="IPR043129">
    <property type="entry name" value="ATPase_NBD"/>
</dbReference>
<dbReference type="InterPro" id="IPR052519">
    <property type="entry name" value="Euk-type_GlcNAc_Kinase"/>
</dbReference>
<dbReference type="AlphaFoldDB" id="A0A4R0PEX2"/>
<dbReference type="PANTHER" id="PTHR43190:SF3">
    <property type="entry name" value="N-ACETYL-D-GLUCOSAMINE KINASE"/>
    <property type="match status" value="1"/>
</dbReference>
<dbReference type="SUPFAM" id="SSF53067">
    <property type="entry name" value="Actin-like ATPase domain"/>
    <property type="match status" value="2"/>
</dbReference>
<proteinExistence type="predicted"/>
<dbReference type="Gene3D" id="3.30.420.40">
    <property type="match status" value="2"/>
</dbReference>
<dbReference type="Proteomes" id="UP000291301">
    <property type="component" value="Unassembled WGS sequence"/>
</dbReference>
<reference evidence="2 3" key="1">
    <citation type="journal article" date="2015" name="Antonie Van Leeuwenhoek">
        <title>Oricola cellulosilytica gen. nov., sp. nov., a cellulose-degrading bacterium of the family Phyllobacteriaceae isolated from surface seashore water, and emended descriptions of Mesorhizobium loti and Phyllobacterium myrsinacearum.</title>
        <authorList>
            <person name="Hameed A."/>
            <person name="Shahina M."/>
            <person name="Lai W.A."/>
            <person name="Lin S.Y."/>
            <person name="Young L.S."/>
            <person name="Liu Y.C."/>
            <person name="Hsu Y.H."/>
            <person name="Young C.C."/>
        </authorList>
    </citation>
    <scope>NUCLEOTIDE SEQUENCE [LARGE SCALE GENOMIC DNA]</scope>
    <source>
        <strain evidence="2 3">KCTC 52183</strain>
    </source>
</reference>
<keyword evidence="2" id="KW-0418">Kinase</keyword>
<evidence type="ECO:0000313" key="2">
    <source>
        <dbReference type="EMBL" id="TCD15119.1"/>
    </source>
</evidence>
<evidence type="ECO:0000259" key="1">
    <source>
        <dbReference type="Pfam" id="PF01869"/>
    </source>
</evidence>
<dbReference type="RefSeq" id="WP_131566762.1">
    <property type="nucleotide sequence ID" value="NZ_JAINFK010000004.1"/>
</dbReference>
<dbReference type="Pfam" id="PF01869">
    <property type="entry name" value="BcrAD_BadFG"/>
    <property type="match status" value="1"/>
</dbReference>
<gene>
    <name evidence="2" type="ORF">E0D97_06100</name>
</gene>
<dbReference type="InterPro" id="IPR002731">
    <property type="entry name" value="ATPase_BadF"/>
</dbReference>
<dbReference type="EMBL" id="SJST01000002">
    <property type="protein sequence ID" value="TCD15119.1"/>
    <property type="molecule type" value="Genomic_DNA"/>
</dbReference>
<accession>A0A4R0PEX2</accession>
<organism evidence="2 3">
    <name type="scientific">Oricola cellulosilytica</name>
    <dbReference type="NCBI Taxonomy" id="1429082"/>
    <lineage>
        <taxon>Bacteria</taxon>
        <taxon>Pseudomonadati</taxon>
        <taxon>Pseudomonadota</taxon>
        <taxon>Alphaproteobacteria</taxon>
        <taxon>Hyphomicrobiales</taxon>
        <taxon>Ahrensiaceae</taxon>
        <taxon>Oricola</taxon>
    </lineage>
</organism>
<dbReference type="PANTHER" id="PTHR43190">
    <property type="entry name" value="N-ACETYL-D-GLUCOSAMINE KINASE"/>
    <property type="match status" value="1"/>
</dbReference>
<comment type="caution">
    <text evidence="2">The sequence shown here is derived from an EMBL/GenBank/DDBJ whole genome shotgun (WGS) entry which is preliminary data.</text>
</comment>
<evidence type="ECO:0000313" key="3">
    <source>
        <dbReference type="Proteomes" id="UP000291301"/>
    </source>
</evidence>